<keyword evidence="2" id="KW-1185">Reference proteome</keyword>
<proteinExistence type="predicted"/>
<gene>
    <name evidence="1" type="primary">ggt</name>
    <name evidence="1" type="ORF">CDAR_200691</name>
</gene>
<dbReference type="Gene3D" id="1.10.246.130">
    <property type="match status" value="1"/>
</dbReference>
<name>A0AAV4U006_9ARAC</name>
<accession>A0AAV4U006</accession>
<evidence type="ECO:0000313" key="1">
    <source>
        <dbReference type="EMBL" id="GIY51077.1"/>
    </source>
</evidence>
<dbReference type="EMBL" id="BPLQ01010494">
    <property type="protein sequence ID" value="GIY51077.1"/>
    <property type="molecule type" value="Genomic_DNA"/>
</dbReference>
<dbReference type="InterPro" id="IPR052896">
    <property type="entry name" value="GGT-like_enzyme"/>
</dbReference>
<dbReference type="InterPro" id="IPR043138">
    <property type="entry name" value="GGT_lsub"/>
</dbReference>
<dbReference type="PANTHER" id="PTHR43881">
    <property type="entry name" value="GAMMA-GLUTAMYLTRANSPEPTIDASE (AFU_ORTHOLOGUE AFUA_4G13580)"/>
    <property type="match status" value="1"/>
</dbReference>
<keyword evidence="1" id="KW-0378">Hydrolase</keyword>
<sequence>MRSNCKHLLVSPFSCEDSEGIILWAVIARSKLQGSTADQQQVALQEDERKNKRRPQRRNNFSAESAFRIPTGFGIATNLSVCVRTTTRSPGEMDLFVRRSSVVTKKAAVCSDQPQATQIGLEILKLGGNAADAAIATMAAVSVMEPLACGIGGDCHCTFYSHRDRTVLSINGSGRTGKLSTLDKIRAAGITDPMSRDCFNHGLWVSVPGTVAGMAKVVEKFGSGKLSLKQILEPAVRLAEEGVPVPYKHALMWDTYQDNFRHSKNAHDLLIDGRVPAPGDILYAPKLAKVFRDIGDAGIESFYSGTRAQNIASAVQENGGALTVEDLKDHLENPPNPFPGEALSVDFRGFRIWEMKPNTMGIVALVAFNTLKAYDLKVLGHNSPEYIHLVSEATKHAYLESWEFLCDPKCCSRSVQELLTDEFAQNIRNKMDPER</sequence>
<dbReference type="PRINTS" id="PR01210">
    <property type="entry name" value="GGTRANSPTASE"/>
</dbReference>
<dbReference type="AlphaFoldDB" id="A0AAV4U006"/>
<dbReference type="Pfam" id="PF01019">
    <property type="entry name" value="G_glu_transpept"/>
    <property type="match status" value="1"/>
</dbReference>
<comment type="caution">
    <text evidence="1">The sequence shown here is derived from an EMBL/GenBank/DDBJ whole genome shotgun (WGS) entry which is preliminary data.</text>
</comment>
<dbReference type="Proteomes" id="UP001054837">
    <property type="component" value="Unassembled WGS sequence"/>
</dbReference>
<dbReference type="SUPFAM" id="SSF56235">
    <property type="entry name" value="N-terminal nucleophile aminohydrolases (Ntn hydrolases)"/>
    <property type="match status" value="1"/>
</dbReference>
<protein>
    <submittedName>
        <fullName evidence="1">Glutathione hydrolase proenzyme</fullName>
    </submittedName>
</protein>
<dbReference type="GO" id="GO:0016787">
    <property type="term" value="F:hydrolase activity"/>
    <property type="evidence" value="ECO:0007669"/>
    <property type="project" value="UniProtKB-KW"/>
</dbReference>
<evidence type="ECO:0000313" key="2">
    <source>
        <dbReference type="Proteomes" id="UP001054837"/>
    </source>
</evidence>
<dbReference type="PANTHER" id="PTHR43881:SF1">
    <property type="entry name" value="GAMMA-GLUTAMYLTRANSPEPTIDASE (AFU_ORTHOLOGUE AFUA_4G13580)"/>
    <property type="match status" value="1"/>
</dbReference>
<dbReference type="InterPro" id="IPR029055">
    <property type="entry name" value="Ntn_hydrolases_N"/>
</dbReference>
<organism evidence="1 2">
    <name type="scientific">Caerostris darwini</name>
    <dbReference type="NCBI Taxonomy" id="1538125"/>
    <lineage>
        <taxon>Eukaryota</taxon>
        <taxon>Metazoa</taxon>
        <taxon>Ecdysozoa</taxon>
        <taxon>Arthropoda</taxon>
        <taxon>Chelicerata</taxon>
        <taxon>Arachnida</taxon>
        <taxon>Araneae</taxon>
        <taxon>Araneomorphae</taxon>
        <taxon>Entelegynae</taxon>
        <taxon>Araneoidea</taxon>
        <taxon>Araneidae</taxon>
        <taxon>Caerostris</taxon>
    </lineage>
</organism>
<reference evidence="1 2" key="1">
    <citation type="submission" date="2021-06" db="EMBL/GenBank/DDBJ databases">
        <title>Caerostris darwini draft genome.</title>
        <authorList>
            <person name="Kono N."/>
            <person name="Arakawa K."/>
        </authorList>
    </citation>
    <scope>NUCLEOTIDE SEQUENCE [LARGE SCALE GENOMIC DNA]</scope>
</reference>